<evidence type="ECO:0000313" key="2">
    <source>
        <dbReference type="EMBL" id="CAE6473915.1"/>
    </source>
</evidence>
<accession>A0A8H3C3F5</accession>
<proteinExistence type="predicted"/>
<organism evidence="2 3">
    <name type="scientific">Rhizoctonia solani</name>
    <dbReference type="NCBI Taxonomy" id="456999"/>
    <lineage>
        <taxon>Eukaryota</taxon>
        <taxon>Fungi</taxon>
        <taxon>Dikarya</taxon>
        <taxon>Basidiomycota</taxon>
        <taxon>Agaricomycotina</taxon>
        <taxon>Agaricomycetes</taxon>
        <taxon>Cantharellales</taxon>
        <taxon>Ceratobasidiaceae</taxon>
        <taxon>Rhizoctonia</taxon>
    </lineage>
</organism>
<sequence length="157" mass="17545">MLRLSSLLLFAATLTPTLALDPGVYTICESDTVFVPRCLTSTGFGGEVKMLPLDPSDEGAQLWFVRSMPGVDTFSYENIKTRCSAAKRAGTRFLVCSEEPTPFIVDRSHEVNYYVDTMDFNPRVRRMTHPPRSVSLLFTPQIPSPNSLFTFNRAVSN</sequence>
<gene>
    <name evidence="2" type="ORF">RDB_LOCUS180999</name>
</gene>
<dbReference type="Proteomes" id="UP000663846">
    <property type="component" value="Unassembled WGS sequence"/>
</dbReference>
<dbReference type="EMBL" id="CAJMWS010001135">
    <property type="protein sequence ID" value="CAE6473915.1"/>
    <property type="molecule type" value="Genomic_DNA"/>
</dbReference>
<dbReference type="AlphaFoldDB" id="A0A8H3C3F5"/>
<evidence type="ECO:0000313" key="3">
    <source>
        <dbReference type="Proteomes" id="UP000663846"/>
    </source>
</evidence>
<protein>
    <submittedName>
        <fullName evidence="2">Uncharacterized protein</fullName>
    </submittedName>
</protein>
<feature type="chain" id="PRO_5034370258" evidence="1">
    <location>
        <begin position="20"/>
        <end position="157"/>
    </location>
</feature>
<reference evidence="2" key="1">
    <citation type="submission" date="2021-01" db="EMBL/GenBank/DDBJ databases">
        <authorList>
            <person name="Kaushik A."/>
        </authorList>
    </citation>
    <scope>NUCLEOTIDE SEQUENCE</scope>
    <source>
        <strain evidence="2">AG1-1C</strain>
    </source>
</reference>
<feature type="signal peptide" evidence="1">
    <location>
        <begin position="1"/>
        <end position="19"/>
    </location>
</feature>
<evidence type="ECO:0000256" key="1">
    <source>
        <dbReference type="SAM" id="SignalP"/>
    </source>
</evidence>
<comment type="caution">
    <text evidence="2">The sequence shown here is derived from an EMBL/GenBank/DDBJ whole genome shotgun (WGS) entry which is preliminary data.</text>
</comment>
<name>A0A8H3C3F5_9AGAM</name>
<keyword evidence="1" id="KW-0732">Signal</keyword>